<dbReference type="OrthoDB" id="448280at2759"/>
<protein>
    <recommendedName>
        <fullName evidence="8">Zinc/iron permease</fullName>
    </recommendedName>
</protein>
<evidence type="ECO:0000256" key="4">
    <source>
        <dbReference type="ARBA" id="ARBA00023136"/>
    </source>
</evidence>
<dbReference type="OMA" id="QIILEFF"/>
<feature type="transmembrane region" description="Helical" evidence="5">
    <location>
        <begin position="236"/>
        <end position="255"/>
    </location>
</feature>
<dbReference type="RefSeq" id="XP_008073589.1">
    <property type="nucleotide sequence ID" value="XM_008075398.1"/>
</dbReference>
<evidence type="ECO:0000313" key="6">
    <source>
        <dbReference type="EMBL" id="ELA47987.1"/>
    </source>
</evidence>
<comment type="subcellular location">
    <subcellularLocation>
        <location evidence="1">Membrane</location>
        <topology evidence="1">Multi-pass membrane protein</topology>
    </subcellularLocation>
</comment>
<feature type="transmembrane region" description="Helical" evidence="5">
    <location>
        <begin position="165"/>
        <end position="186"/>
    </location>
</feature>
<dbReference type="PANTHER" id="PTHR11040:SF140">
    <property type="entry name" value="ZRT (ZRT), IRT- (IRT-) LIKE PROTEIN TRANSPORTER"/>
    <property type="match status" value="1"/>
</dbReference>
<reference evidence="7" key="1">
    <citation type="submission" date="2011-03" db="EMBL/GenBank/DDBJ databases">
        <title>The genome sequence of Vavraia culicis strain floridensis.</title>
        <authorList>
            <consortium name="The Broad Institute Genome Sequencing Platform"/>
            <person name="Cuomo C."/>
            <person name="Becnel J."/>
            <person name="Sanscrainte N."/>
            <person name="Young S.K."/>
            <person name="Zeng Q."/>
            <person name="Gargeya S."/>
            <person name="Fitzgerald M."/>
            <person name="Haas B."/>
            <person name="Abouelleil A."/>
            <person name="Alvarado L."/>
            <person name="Arachchi H.M."/>
            <person name="Berlin A."/>
            <person name="Chapman S.B."/>
            <person name="Gearin G."/>
            <person name="Goldberg J."/>
            <person name="Griggs A."/>
            <person name="Gujja S."/>
            <person name="Hansen M."/>
            <person name="Heiman D."/>
            <person name="Howarth C."/>
            <person name="Larimer J."/>
            <person name="Lui A."/>
            <person name="MacDonald P.J.P."/>
            <person name="McCowen C."/>
            <person name="Montmayeur A."/>
            <person name="Murphy C."/>
            <person name="Neiman D."/>
            <person name="Pearson M."/>
            <person name="Priest M."/>
            <person name="Roberts A."/>
            <person name="Saif S."/>
            <person name="Shea T."/>
            <person name="Sisk P."/>
            <person name="Stolte C."/>
            <person name="Sykes S."/>
            <person name="Wortman J."/>
            <person name="Nusbaum C."/>
            <person name="Birren B."/>
        </authorList>
    </citation>
    <scope>NUCLEOTIDE SEQUENCE [LARGE SCALE GENOMIC DNA]</scope>
    <source>
        <strain evidence="7">floridensis</strain>
    </source>
</reference>
<dbReference type="EMBL" id="GL877409">
    <property type="protein sequence ID" value="ELA47987.1"/>
    <property type="molecule type" value="Genomic_DNA"/>
</dbReference>
<dbReference type="Proteomes" id="UP000011081">
    <property type="component" value="Unassembled WGS sequence"/>
</dbReference>
<keyword evidence="2 5" id="KW-0812">Transmembrane</keyword>
<dbReference type="Pfam" id="PF02535">
    <property type="entry name" value="Zip"/>
    <property type="match status" value="1"/>
</dbReference>
<evidence type="ECO:0000313" key="7">
    <source>
        <dbReference type="Proteomes" id="UP000011081"/>
    </source>
</evidence>
<feature type="transmembrane region" description="Helical" evidence="5">
    <location>
        <begin position="6"/>
        <end position="30"/>
    </location>
</feature>
<dbReference type="STRING" id="948595.L2GXB2"/>
<evidence type="ECO:0008006" key="8">
    <source>
        <dbReference type="Google" id="ProtNLM"/>
    </source>
</evidence>
<name>L2GXB2_VAVCU</name>
<dbReference type="AlphaFoldDB" id="L2GXB2"/>
<feature type="transmembrane region" description="Helical" evidence="5">
    <location>
        <begin position="132"/>
        <end position="153"/>
    </location>
</feature>
<keyword evidence="3 5" id="KW-1133">Transmembrane helix</keyword>
<proteinExistence type="predicted"/>
<sequence>MHMIHNTVLLLFSLFVFAFTLFFSFSYAMFKNTKLSFYSKCFAGGVLLSTIIFHIFPDIYTCERCFLAPFSAGISFLILFSIDKLYLQYRDSHGETITKMNGRLQALIFICALSVHSFMEGLGTSVKTGTGLMWYATGLLGHKWIEAFVVSVTMHTSSFSRCETLFLLVFYSILTPLGTVLGLVLMNSTYSTSRTAELLNGIACGSFFYIGFIEMLNSEFNHHFSLKKRDQRKIAAVFAGFFTMTIVALGLSTVFED</sequence>
<keyword evidence="7" id="KW-1185">Reference proteome</keyword>
<dbReference type="HOGENOM" id="CLU_040462_3_1_1"/>
<feature type="transmembrane region" description="Helical" evidence="5">
    <location>
        <begin position="66"/>
        <end position="86"/>
    </location>
</feature>
<dbReference type="GeneID" id="19878456"/>
<feature type="transmembrane region" description="Helical" evidence="5">
    <location>
        <begin position="198"/>
        <end position="216"/>
    </location>
</feature>
<dbReference type="PANTHER" id="PTHR11040">
    <property type="entry name" value="ZINC/IRON TRANSPORTER"/>
    <property type="match status" value="1"/>
</dbReference>
<evidence type="ECO:0000256" key="3">
    <source>
        <dbReference type="ARBA" id="ARBA00022989"/>
    </source>
</evidence>
<dbReference type="InterPro" id="IPR003689">
    <property type="entry name" value="ZIP"/>
</dbReference>
<dbReference type="GO" id="GO:0016020">
    <property type="term" value="C:membrane"/>
    <property type="evidence" value="ECO:0007669"/>
    <property type="project" value="UniProtKB-SubCell"/>
</dbReference>
<evidence type="ECO:0000256" key="2">
    <source>
        <dbReference type="ARBA" id="ARBA00022692"/>
    </source>
</evidence>
<dbReference type="VEuPathDB" id="MicrosporidiaDB:VCUG_00570"/>
<accession>L2GXB2</accession>
<dbReference type="InParanoid" id="L2GXB2"/>
<feature type="transmembrane region" description="Helical" evidence="5">
    <location>
        <begin position="42"/>
        <end position="60"/>
    </location>
</feature>
<keyword evidence="4 5" id="KW-0472">Membrane</keyword>
<gene>
    <name evidence="6" type="ORF">VCUG_00570</name>
</gene>
<evidence type="ECO:0000256" key="1">
    <source>
        <dbReference type="ARBA" id="ARBA00004141"/>
    </source>
</evidence>
<evidence type="ECO:0000256" key="5">
    <source>
        <dbReference type="SAM" id="Phobius"/>
    </source>
</evidence>
<dbReference type="GO" id="GO:0005385">
    <property type="term" value="F:zinc ion transmembrane transporter activity"/>
    <property type="evidence" value="ECO:0007669"/>
    <property type="project" value="TreeGrafter"/>
</dbReference>
<organism evidence="6 7">
    <name type="scientific">Vavraia culicis (isolate floridensis)</name>
    <name type="common">Microsporidian parasite</name>
    <dbReference type="NCBI Taxonomy" id="948595"/>
    <lineage>
        <taxon>Eukaryota</taxon>
        <taxon>Fungi</taxon>
        <taxon>Fungi incertae sedis</taxon>
        <taxon>Microsporidia</taxon>
        <taxon>Pleistophoridae</taxon>
        <taxon>Vavraia</taxon>
    </lineage>
</organism>